<reference evidence="1 2" key="1">
    <citation type="submission" date="2023-12" db="EMBL/GenBank/DDBJ databases">
        <title>Description of new species of Mycobacterium terrae complex isolated from sewage at the Sao Paulo Zoological Park Foundation in Brazil.</title>
        <authorList>
            <person name="Romagnoli C.L."/>
            <person name="Conceicao E.C."/>
            <person name="Machado E."/>
            <person name="Barreto L.B.P.F."/>
            <person name="Sharma A."/>
            <person name="Silva N.M."/>
            <person name="Marques L.E."/>
            <person name="Juliana M.A."/>
            <person name="Lourenco M.C.S."/>
            <person name="Digiampietri L.A."/>
            <person name="Suffys P.N."/>
            <person name="Viana-Niero C."/>
        </authorList>
    </citation>
    <scope>NUCLEOTIDE SEQUENCE [LARGE SCALE GENOMIC DNA]</scope>
    <source>
        <strain evidence="1 2">MYC098</strain>
    </source>
</reference>
<dbReference type="Proteomes" id="UP001299596">
    <property type="component" value="Unassembled WGS sequence"/>
</dbReference>
<protein>
    <submittedName>
        <fullName evidence="1">Uncharacterized protein</fullName>
    </submittedName>
</protein>
<name>A0ABU5XL75_9MYCO</name>
<evidence type="ECO:0000313" key="1">
    <source>
        <dbReference type="EMBL" id="MEB3023035.1"/>
    </source>
</evidence>
<comment type="caution">
    <text evidence="1">The sequence shown here is derived from an EMBL/GenBank/DDBJ whole genome shotgun (WGS) entry which is preliminary data.</text>
</comment>
<gene>
    <name evidence="1" type="ORF">K6T79_18495</name>
</gene>
<accession>A0ABU5XL75</accession>
<proteinExistence type="predicted"/>
<keyword evidence="2" id="KW-1185">Reference proteome</keyword>
<organism evidence="1 2">
    <name type="scientific">[Mycobacterium] crassicus</name>
    <dbReference type="NCBI Taxonomy" id="2872309"/>
    <lineage>
        <taxon>Bacteria</taxon>
        <taxon>Bacillati</taxon>
        <taxon>Actinomycetota</taxon>
        <taxon>Actinomycetes</taxon>
        <taxon>Mycobacteriales</taxon>
        <taxon>Mycobacteriaceae</taxon>
        <taxon>Mycolicibacter</taxon>
    </lineage>
</organism>
<sequence length="64" mass="6643">MIIDIEIGAVIIRGPDALLRTIDDMSLTPKQARAAAIGLDADGNAVVAEALRRAADLAESGVRT</sequence>
<dbReference type="RefSeq" id="WP_329780298.1">
    <property type="nucleotide sequence ID" value="NZ_JAYJJR010000013.1"/>
</dbReference>
<dbReference type="EMBL" id="JAYJJR010000013">
    <property type="protein sequence ID" value="MEB3023035.1"/>
    <property type="molecule type" value="Genomic_DNA"/>
</dbReference>
<evidence type="ECO:0000313" key="2">
    <source>
        <dbReference type="Proteomes" id="UP001299596"/>
    </source>
</evidence>